<proteinExistence type="inferred from homology"/>
<keyword evidence="7 12" id="KW-0143">Chaperone</keyword>
<keyword evidence="17" id="KW-1185">Reference proteome</keyword>
<feature type="domain" description="PPIase FKBP-type" evidence="15">
    <location>
        <begin position="164"/>
        <end position="249"/>
    </location>
</feature>
<comment type="domain">
    <text evidence="12">Consists of 3 domains; the N-terminus binds the ribosome, the middle domain has PPIase activity, while the C-terminus has intrinsic chaperone activity on its own.</text>
</comment>
<dbReference type="NCBIfam" id="TIGR00115">
    <property type="entry name" value="tig"/>
    <property type="match status" value="1"/>
</dbReference>
<evidence type="ECO:0000256" key="12">
    <source>
        <dbReference type="HAMAP-Rule" id="MF_00303"/>
    </source>
</evidence>
<dbReference type="InterPro" id="IPR001179">
    <property type="entry name" value="PPIase_FKBP_dom"/>
</dbReference>
<dbReference type="GO" id="GO:0044183">
    <property type="term" value="F:protein folding chaperone"/>
    <property type="evidence" value="ECO:0007669"/>
    <property type="project" value="TreeGrafter"/>
</dbReference>
<dbReference type="InterPro" id="IPR046357">
    <property type="entry name" value="PPIase_dom_sf"/>
</dbReference>
<evidence type="ECO:0000256" key="14">
    <source>
        <dbReference type="RuleBase" id="RU003914"/>
    </source>
</evidence>
<dbReference type="Gene3D" id="3.10.50.40">
    <property type="match status" value="1"/>
</dbReference>
<dbReference type="Pfam" id="PF00254">
    <property type="entry name" value="FKBP_C"/>
    <property type="match status" value="1"/>
</dbReference>
<comment type="subcellular location">
    <subcellularLocation>
        <location evidence="12">Cytoplasm</location>
    </subcellularLocation>
    <text evidence="12">About half TF is bound to the ribosome near the polypeptide exit tunnel while the other half is free in the cytoplasm.</text>
</comment>
<dbReference type="Pfam" id="PF05697">
    <property type="entry name" value="Trigger_N"/>
    <property type="match status" value="1"/>
</dbReference>
<dbReference type="RefSeq" id="WP_151140575.1">
    <property type="nucleotide sequence ID" value="NZ_WAGX01000002.1"/>
</dbReference>
<evidence type="ECO:0000256" key="3">
    <source>
        <dbReference type="ARBA" id="ARBA00013194"/>
    </source>
</evidence>
<comment type="similarity">
    <text evidence="2 12 14">Belongs to the FKBP-type PPIase family. Tig subfamily.</text>
</comment>
<dbReference type="GO" id="GO:0005737">
    <property type="term" value="C:cytoplasm"/>
    <property type="evidence" value="ECO:0007669"/>
    <property type="project" value="UniProtKB-SubCell"/>
</dbReference>
<dbReference type="InterPro" id="IPR037041">
    <property type="entry name" value="Trigger_fac_C_sf"/>
</dbReference>
<dbReference type="Gene3D" id="1.10.3120.10">
    <property type="entry name" value="Trigger factor, C-terminal domain"/>
    <property type="match status" value="1"/>
</dbReference>
<evidence type="ECO:0000256" key="7">
    <source>
        <dbReference type="ARBA" id="ARBA00023186"/>
    </source>
</evidence>
<dbReference type="FunFam" id="3.10.50.40:FF:000001">
    <property type="entry name" value="Trigger factor"/>
    <property type="match status" value="1"/>
</dbReference>
<reference evidence="16 17" key="2">
    <citation type="submission" date="2020-02" db="EMBL/GenBank/DDBJ databases">
        <title>Candidatus Galacturonibacter soehngenii shows hetero-acetogenic catabolism of galacturonic acid but lacks a canonical carbon monoxide dehydrogenase/acetyl-CoA synthase complex.</title>
        <authorList>
            <person name="Diender M."/>
            <person name="Stouten G.R."/>
            <person name="Petersen J.F."/>
            <person name="Nielsen P.H."/>
            <person name="Dueholm M.S."/>
            <person name="Pronk J.T."/>
            <person name="Van Loosdrecht M.C.M."/>
        </authorList>
    </citation>
    <scope>NUCLEOTIDE SEQUENCE [LARGE SCALE GENOMIC DNA]</scope>
    <source>
        <strain evidence="16">GalUA</strain>
    </source>
</reference>
<dbReference type="PIRSF" id="PIRSF003095">
    <property type="entry name" value="Trigger_factor"/>
    <property type="match status" value="1"/>
</dbReference>
<evidence type="ECO:0000256" key="5">
    <source>
        <dbReference type="ARBA" id="ARBA00022618"/>
    </source>
</evidence>
<comment type="function">
    <text evidence="10 12">Involved in protein export. Acts as a chaperone by maintaining the newly synthesized protein in an open conformation. Functions as a peptidyl-prolyl cis-trans isomerase.</text>
</comment>
<reference evidence="16 17" key="1">
    <citation type="submission" date="2019-09" db="EMBL/GenBank/DDBJ databases">
        <authorList>
            <person name="Valk L.C."/>
        </authorList>
    </citation>
    <scope>NUCLEOTIDE SEQUENCE [LARGE SCALE GENOMIC DNA]</scope>
    <source>
        <strain evidence="16">GalUA</strain>
    </source>
</reference>
<dbReference type="Pfam" id="PF05698">
    <property type="entry name" value="Trigger_C"/>
    <property type="match status" value="1"/>
</dbReference>
<dbReference type="PROSITE" id="PS50059">
    <property type="entry name" value="FKBP_PPIASE"/>
    <property type="match status" value="1"/>
</dbReference>
<keyword evidence="8 12" id="KW-0413">Isomerase</keyword>
<evidence type="ECO:0000256" key="11">
    <source>
        <dbReference type="ARBA" id="ARBA00029986"/>
    </source>
</evidence>
<dbReference type="SUPFAM" id="SSF109998">
    <property type="entry name" value="Triger factor/SurA peptide-binding domain-like"/>
    <property type="match status" value="1"/>
</dbReference>
<organism evidence="16 17">
    <name type="scientific">Candidatus Galacturonatibacter soehngenii</name>
    <dbReference type="NCBI Taxonomy" id="2307010"/>
    <lineage>
        <taxon>Bacteria</taxon>
        <taxon>Bacillati</taxon>
        <taxon>Bacillota</taxon>
        <taxon>Clostridia</taxon>
        <taxon>Lachnospirales</taxon>
        <taxon>Lachnospiraceae</taxon>
        <taxon>Candidatus Galacturonatibacter</taxon>
    </lineage>
</organism>
<dbReference type="InterPro" id="IPR027304">
    <property type="entry name" value="Trigger_fact/SurA_dom_sf"/>
</dbReference>
<dbReference type="OrthoDB" id="9767721at2"/>
<dbReference type="GO" id="GO:0015031">
    <property type="term" value="P:protein transport"/>
    <property type="evidence" value="ECO:0007669"/>
    <property type="project" value="UniProtKB-UniRule"/>
</dbReference>
<dbReference type="InterPro" id="IPR005215">
    <property type="entry name" value="Trig_fac"/>
</dbReference>
<evidence type="ECO:0000256" key="1">
    <source>
        <dbReference type="ARBA" id="ARBA00000971"/>
    </source>
</evidence>
<evidence type="ECO:0000313" key="17">
    <source>
        <dbReference type="Proteomes" id="UP000461768"/>
    </source>
</evidence>
<evidence type="ECO:0000313" key="16">
    <source>
        <dbReference type="EMBL" id="KAB1440979.1"/>
    </source>
</evidence>
<keyword evidence="12" id="KW-0963">Cytoplasm</keyword>
<sequence>MSLQVEKLEKNMAKLTIETSAQDFEKALQSAYQKNKNKFNVPGFRKGKVPRQMIEKMYGAAIFYEDAANEIIPEAYAKAADESKLDIVSQPEIDVTQIEKGKSFIFTAEVALKPEVTLGEYKGIEVEKVAIEVTEEEVNAEVDKEREKNSRVVEAPRRKKVKDGDITTIDFEGFIDGVAFEGGKGEDYSLTIGSHSFIEGFEEALIGAEIGVETDVNVTFPENYQAAELAGKPAVFKVTVKEIKVKELPEADDDFAKDISEFDTIAEYKADLKAKLEEKKTNEAKAAKEDAVIEKIIENATMEIPEAMIKTQVKRMIDDFAQRITSQGLSIEQYFQFTGLDYDKLSEQMNPQAVKRIQSRLVLEAVAKAENIEITEEAIEKEIADMAAAYKMEADKLKELIGDNEKEQMKADLAVQEAVKLVVDSAVEK</sequence>
<evidence type="ECO:0000256" key="10">
    <source>
        <dbReference type="ARBA" id="ARBA00024849"/>
    </source>
</evidence>
<accession>A0A7V7QNX4</accession>
<keyword evidence="5 12" id="KW-0132">Cell division</keyword>
<protein>
    <recommendedName>
        <fullName evidence="4 12">Trigger factor</fullName>
        <shortName evidence="12">TF</shortName>
        <ecNumber evidence="3 12">5.2.1.8</ecNumber>
    </recommendedName>
    <alternativeName>
        <fullName evidence="11 12">PPIase</fullName>
    </alternativeName>
</protein>
<dbReference type="PANTHER" id="PTHR30560:SF3">
    <property type="entry name" value="TRIGGER FACTOR-LIKE PROTEIN TIG, CHLOROPLASTIC"/>
    <property type="match status" value="1"/>
</dbReference>
<dbReference type="GO" id="GO:0051083">
    <property type="term" value="P:'de novo' cotranslational protein folding"/>
    <property type="evidence" value="ECO:0007669"/>
    <property type="project" value="TreeGrafter"/>
</dbReference>
<dbReference type="Proteomes" id="UP000461768">
    <property type="component" value="Unassembled WGS sequence"/>
</dbReference>
<evidence type="ECO:0000256" key="9">
    <source>
        <dbReference type="ARBA" id="ARBA00023306"/>
    </source>
</evidence>
<dbReference type="InterPro" id="IPR008880">
    <property type="entry name" value="Trigger_fac_C"/>
</dbReference>
<dbReference type="EMBL" id="WAGX01000002">
    <property type="protein sequence ID" value="KAB1440979.1"/>
    <property type="molecule type" value="Genomic_DNA"/>
</dbReference>
<name>A0A7V7QNX4_9FIRM</name>
<dbReference type="HAMAP" id="MF_00303">
    <property type="entry name" value="Trigger_factor_Tig"/>
    <property type="match status" value="1"/>
</dbReference>
<keyword evidence="6 12" id="KW-0697">Rotamase</keyword>
<dbReference type="InterPro" id="IPR036611">
    <property type="entry name" value="Trigger_fac_ribosome-bd_sf"/>
</dbReference>
<dbReference type="SUPFAM" id="SSF54534">
    <property type="entry name" value="FKBP-like"/>
    <property type="match status" value="1"/>
</dbReference>
<evidence type="ECO:0000256" key="4">
    <source>
        <dbReference type="ARBA" id="ARBA00016902"/>
    </source>
</evidence>
<dbReference type="PANTHER" id="PTHR30560">
    <property type="entry name" value="TRIGGER FACTOR CHAPERONE AND PEPTIDYL-PROLYL CIS/TRANS ISOMERASE"/>
    <property type="match status" value="1"/>
</dbReference>
<evidence type="ECO:0000256" key="2">
    <source>
        <dbReference type="ARBA" id="ARBA00005464"/>
    </source>
</evidence>
<dbReference type="GO" id="GO:0043022">
    <property type="term" value="F:ribosome binding"/>
    <property type="evidence" value="ECO:0007669"/>
    <property type="project" value="TreeGrafter"/>
</dbReference>
<evidence type="ECO:0000256" key="13">
    <source>
        <dbReference type="PROSITE-ProRule" id="PRU00277"/>
    </source>
</evidence>
<dbReference type="SUPFAM" id="SSF102735">
    <property type="entry name" value="Trigger factor ribosome-binding domain"/>
    <property type="match status" value="1"/>
</dbReference>
<dbReference type="GO" id="GO:0003755">
    <property type="term" value="F:peptidyl-prolyl cis-trans isomerase activity"/>
    <property type="evidence" value="ECO:0007669"/>
    <property type="project" value="UniProtKB-UniRule"/>
</dbReference>
<dbReference type="AlphaFoldDB" id="A0A7V7QNX4"/>
<dbReference type="GO" id="GO:0051301">
    <property type="term" value="P:cell division"/>
    <property type="evidence" value="ECO:0007669"/>
    <property type="project" value="UniProtKB-KW"/>
</dbReference>
<comment type="catalytic activity">
    <reaction evidence="1 12 13">
        <text>[protein]-peptidylproline (omega=180) = [protein]-peptidylproline (omega=0)</text>
        <dbReference type="Rhea" id="RHEA:16237"/>
        <dbReference type="Rhea" id="RHEA-COMP:10747"/>
        <dbReference type="Rhea" id="RHEA-COMP:10748"/>
        <dbReference type="ChEBI" id="CHEBI:83833"/>
        <dbReference type="ChEBI" id="CHEBI:83834"/>
        <dbReference type="EC" id="5.2.1.8"/>
    </reaction>
</comment>
<evidence type="ECO:0000256" key="8">
    <source>
        <dbReference type="ARBA" id="ARBA00023235"/>
    </source>
</evidence>
<evidence type="ECO:0000256" key="6">
    <source>
        <dbReference type="ARBA" id="ARBA00023110"/>
    </source>
</evidence>
<comment type="caution">
    <text evidence="16">The sequence shown here is derived from an EMBL/GenBank/DDBJ whole genome shotgun (WGS) entry which is preliminary data.</text>
</comment>
<dbReference type="EC" id="5.2.1.8" evidence="3 12"/>
<dbReference type="Gene3D" id="3.30.70.1050">
    <property type="entry name" value="Trigger factor ribosome-binding domain"/>
    <property type="match status" value="1"/>
</dbReference>
<dbReference type="GO" id="GO:0043335">
    <property type="term" value="P:protein unfolding"/>
    <property type="evidence" value="ECO:0007669"/>
    <property type="project" value="TreeGrafter"/>
</dbReference>
<evidence type="ECO:0000259" key="15">
    <source>
        <dbReference type="PROSITE" id="PS50059"/>
    </source>
</evidence>
<dbReference type="InterPro" id="IPR008881">
    <property type="entry name" value="Trigger_fac_ribosome-bd_bac"/>
</dbReference>
<gene>
    <name evidence="12" type="primary">tig</name>
    <name evidence="16" type="ORF">F7O84_00400</name>
</gene>
<keyword evidence="9 12" id="KW-0131">Cell cycle</keyword>